<dbReference type="Proteomes" id="UP000247498">
    <property type="component" value="Unassembled WGS sequence"/>
</dbReference>
<dbReference type="InterPro" id="IPR042859">
    <property type="entry name" value="NOL11"/>
</dbReference>
<dbReference type="STRING" id="307507.A0A2V0NYC7"/>
<organism evidence="2 3">
    <name type="scientific">Raphidocelis subcapitata</name>
    <dbReference type="NCBI Taxonomy" id="307507"/>
    <lineage>
        <taxon>Eukaryota</taxon>
        <taxon>Viridiplantae</taxon>
        <taxon>Chlorophyta</taxon>
        <taxon>core chlorophytes</taxon>
        <taxon>Chlorophyceae</taxon>
        <taxon>CS clade</taxon>
        <taxon>Sphaeropleales</taxon>
        <taxon>Selenastraceae</taxon>
        <taxon>Raphidocelis</taxon>
    </lineage>
</organism>
<dbReference type="PANTHER" id="PTHR15633">
    <property type="entry name" value="NUCLEOLAR PROTEIN 11"/>
    <property type="match status" value="1"/>
</dbReference>
<protein>
    <submittedName>
        <fullName evidence="2">Uncharacterized protein</fullName>
    </submittedName>
</protein>
<dbReference type="EMBL" id="BDRX01000033">
    <property type="protein sequence ID" value="GBF92634.1"/>
    <property type="molecule type" value="Genomic_DNA"/>
</dbReference>
<dbReference type="GO" id="GO:0030490">
    <property type="term" value="P:maturation of SSU-rRNA"/>
    <property type="evidence" value="ECO:0007669"/>
    <property type="project" value="InterPro"/>
</dbReference>
<dbReference type="PANTHER" id="PTHR15633:SF2">
    <property type="entry name" value="NUCLEOLAR PROTEIN 11"/>
    <property type="match status" value="1"/>
</dbReference>
<comment type="caution">
    <text evidence="2">The sequence shown here is derived from an EMBL/GenBank/DDBJ whole genome shotgun (WGS) entry which is preliminary data.</text>
</comment>
<evidence type="ECO:0000313" key="3">
    <source>
        <dbReference type="Proteomes" id="UP000247498"/>
    </source>
</evidence>
<reference evidence="2 3" key="1">
    <citation type="journal article" date="2018" name="Sci. Rep.">
        <title>Raphidocelis subcapitata (=Pseudokirchneriella subcapitata) provides an insight into genome evolution and environmental adaptations in the Sphaeropleales.</title>
        <authorList>
            <person name="Suzuki S."/>
            <person name="Yamaguchi H."/>
            <person name="Nakajima N."/>
            <person name="Kawachi M."/>
        </authorList>
    </citation>
    <scope>NUCLEOTIDE SEQUENCE [LARGE SCALE GENOMIC DNA]</scope>
    <source>
        <strain evidence="2 3">NIES-35</strain>
    </source>
</reference>
<dbReference type="OrthoDB" id="10681903at2759"/>
<dbReference type="GO" id="GO:0003723">
    <property type="term" value="F:RNA binding"/>
    <property type="evidence" value="ECO:0007669"/>
    <property type="project" value="TreeGrafter"/>
</dbReference>
<sequence length="1002" mass="97411">MAAPRSPETRAWLRAMGLVPSPVAADGNCLIGSVLDALNMRIPGMAKYVRERLADALRCLFEELPEAADLLKGLLMDPALCPRGAMEALLLARAPGASPDRPASLSACGDDVIVSVSGDGFSCYDATTQEKRCSYALGSTTAGFAAPVQRGGHGAFVAAVQPGSGGPPSIVLLQQRAGGDGPGAAAAVAARSILDTQPQVKLPAALHSVHALRAGGGVGGSVAVVLGDGTVAGADFEHHKLRPLPPPAGAAAAAEAAAPGGGRTRGAAAAAAAPAAPGRPAAAAAADGCLAVAWHPAGAAAAAVSFYGAIKTHPFLEPLCSCELPAPEAGARLLALHLASAAVVGVWSSGAVSAHAFDYRAKGPRPAAGAAFSTEAIARQLGADPAAAAAAAAAAGDGTPAGATRKRKAGAGGSAPSGAPLLACALSDTQLLLAAAPSGAAELRYAVVDSRYGCVLSSGAAPLPADGGGAAVGGGLPQLAPLAGGRVALAAQGAVYVITLDAPRADLAGLLGRLAVAAGGSAGAGGVRQLPMLASASAAAGPADAAAAAVAAAAAAAVPAGAAVTAAEYHLDVAALVAGAVRSQQASAEAAGAPAAVAPLLPATEPAGDGERDALGAAARQLASLLDERRAAGGAGGGGGAAAAAGGAAFAKQLEAACRALLQHLRAHTQAQGHPERVAQHRRRRTSSAAQQLLGRAAEALAEAGSWELLAELLEAQPLLSLGHAPRLLPLAAAAQRHELVGQLCRAAEDVPSAALLGALLQLLGDAGGADAAAARAAHRERLRAAAAGVVDCAAAAAAGGDPAAGPWLACARSAAAAVDGFTAREACLHALAAADVDAVEAQAALQRLPPRAVLRVLRYLAKWVDKFGESPLEEAAAAAGAATAAAAAAAEAAPGPRTRHAAHAAPAVPPELRGPSWGQVLDWLRALLDAHLTALALMPAAAPHLRALAAAVGGHAAAAARLAPLRGAAEYVLAGGALPAAATATASSYTVELLDLRVRGR</sequence>
<dbReference type="GO" id="GO:0005730">
    <property type="term" value="C:nucleolus"/>
    <property type="evidence" value="ECO:0007669"/>
    <property type="project" value="TreeGrafter"/>
</dbReference>
<dbReference type="AlphaFoldDB" id="A0A2V0NYC7"/>
<keyword evidence="3" id="KW-1185">Reference proteome</keyword>
<evidence type="ECO:0000313" key="2">
    <source>
        <dbReference type="EMBL" id="GBF92634.1"/>
    </source>
</evidence>
<name>A0A2V0NYC7_9CHLO</name>
<gene>
    <name evidence="2" type="ORF">Rsub_05248</name>
</gene>
<dbReference type="InParanoid" id="A0A2V0NYC7"/>
<proteinExistence type="predicted"/>
<accession>A0A2V0NYC7</accession>
<evidence type="ECO:0000256" key="1">
    <source>
        <dbReference type="SAM" id="MobiDB-lite"/>
    </source>
</evidence>
<feature type="region of interest" description="Disordered" evidence="1">
    <location>
        <begin position="668"/>
        <end position="689"/>
    </location>
</feature>